<evidence type="ECO:0000313" key="3">
    <source>
        <dbReference type="Proteomes" id="UP001239462"/>
    </source>
</evidence>
<keyword evidence="2" id="KW-0540">Nuclease</keyword>
<dbReference type="InterPro" id="IPR036691">
    <property type="entry name" value="Endo/exonu/phosph_ase_sf"/>
</dbReference>
<proteinExistence type="predicted"/>
<organism evidence="2 3">
    <name type="scientific">Roseiconus lacunae</name>
    <dbReference type="NCBI Taxonomy" id="2605694"/>
    <lineage>
        <taxon>Bacteria</taxon>
        <taxon>Pseudomonadati</taxon>
        <taxon>Planctomycetota</taxon>
        <taxon>Planctomycetia</taxon>
        <taxon>Pirellulales</taxon>
        <taxon>Pirellulaceae</taxon>
        <taxon>Roseiconus</taxon>
    </lineage>
</organism>
<reference evidence="2 3" key="1">
    <citation type="submission" date="2023-06" db="EMBL/GenBank/DDBJ databases">
        <title>Roseiconus lacunae JC819 isolated from Gulf of Mannar region, Tamil Nadu.</title>
        <authorList>
            <person name="Pk S."/>
            <person name="Ch S."/>
            <person name="Ch V.R."/>
        </authorList>
    </citation>
    <scope>NUCLEOTIDE SEQUENCE [LARGE SCALE GENOMIC DNA]</scope>
    <source>
        <strain evidence="2 3">JC819</strain>
    </source>
</reference>
<keyword evidence="3" id="KW-1185">Reference proteome</keyword>
<dbReference type="Pfam" id="PF03372">
    <property type="entry name" value="Exo_endo_phos"/>
    <property type="match status" value="1"/>
</dbReference>
<evidence type="ECO:0000259" key="1">
    <source>
        <dbReference type="Pfam" id="PF03372"/>
    </source>
</evidence>
<keyword evidence="2" id="KW-0378">Hydrolase</keyword>
<dbReference type="InterPro" id="IPR051916">
    <property type="entry name" value="GPI-anchor_lipid_remodeler"/>
</dbReference>
<name>A0ABT7PR55_9BACT</name>
<dbReference type="EMBL" id="JASZZN010000026">
    <property type="protein sequence ID" value="MDM4018821.1"/>
    <property type="molecule type" value="Genomic_DNA"/>
</dbReference>
<dbReference type="SUPFAM" id="SSF56219">
    <property type="entry name" value="DNase I-like"/>
    <property type="match status" value="1"/>
</dbReference>
<dbReference type="PANTHER" id="PTHR14859:SF15">
    <property type="entry name" value="ENDONUCLEASE_EXONUCLEASE_PHOSPHATASE DOMAIN-CONTAINING PROTEIN"/>
    <property type="match status" value="1"/>
</dbReference>
<dbReference type="RefSeq" id="WP_230775194.1">
    <property type="nucleotide sequence ID" value="NZ_JAJMQV010000063.1"/>
</dbReference>
<dbReference type="GO" id="GO:0004519">
    <property type="term" value="F:endonuclease activity"/>
    <property type="evidence" value="ECO:0007669"/>
    <property type="project" value="UniProtKB-KW"/>
</dbReference>
<accession>A0ABT7PR55</accession>
<feature type="domain" description="Endonuclease/exonuclease/phosphatase" evidence="1">
    <location>
        <begin position="25"/>
        <end position="243"/>
    </location>
</feature>
<sequence>MIILPLVTISPSISHAEEGTSLRVLSYNIKRGLGNDGKTDLARTASVINRLSPDFVGLQEVDEKTQRSGEVDQAAELGRQLGMHHSFAPFMDYDGGRYGLAILSRHPIRQSKIIELPKGNEPRVALAVDVELPDGQLITLVNLHFDWVRNDGFRFAQAKRLKQALTELTTPYILLGDFNDQPNSRTLELLGRGMTEADKPQDDSFTYSASKPSIEIDFIFVAPPTRWSIEHVDVVDEPIASDHRPVSAKIQLRPHTSSSADDR</sequence>
<dbReference type="Proteomes" id="UP001239462">
    <property type="component" value="Unassembled WGS sequence"/>
</dbReference>
<dbReference type="InterPro" id="IPR005135">
    <property type="entry name" value="Endo/exonuclease/phosphatase"/>
</dbReference>
<protein>
    <submittedName>
        <fullName evidence="2">Endonuclease/exonuclease/phosphatase family protein</fullName>
    </submittedName>
</protein>
<comment type="caution">
    <text evidence="2">The sequence shown here is derived from an EMBL/GenBank/DDBJ whole genome shotgun (WGS) entry which is preliminary data.</text>
</comment>
<dbReference type="PANTHER" id="PTHR14859">
    <property type="entry name" value="CALCOFLUOR WHITE HYPERSENSITIVE PROTEIN PRECURSOR"/>
    <property type="match status" value="1"/>
</dbReference>
<gene>
    <name evidence="2" type="ORF">QTN89_25430</name>
</gene>
<evidence type="ECO:0000313" key="2">
    <source>
        <dbReference type="EMBL" id="MDM4018821.1"/>
    </source>
</evidence>
<dbReference type="Gene3D" id="3.60.10.10">
    <property type="entry name" value="Endonuclease/exonuclease/phosphatase"/>
    <property type="match status" value="1"/>
</dbReference>
<keyword evidence="2" id="KW-0255">Endonuclease</keyword>